<dbReference type="PANTHER" id="PTHR43738">
    <property type="entry name" value="ABC TRANSPORTER, MEMBRANE PROTEIN"/>
    <property type="match status" value="1"/>
</dbReference>
<dbReference type="InterPro" id="IPR003838">
    <property type="entry name" value="ABC3_permease_C"/>
</dbReference>
<evidence type="ECO:0000256" key="3">
    <source>
        <dbReference type="ARBA" id="ARBA00022475"/>
    </source>
</evidence>
<accession>A0ABN2GPW5</accession>
<keyword evidence="2" id="KW-0813">Transport</keyword>
<comment type="subcellular location">
    <subcellularLocation>
        <location evidence="1">Cell membrane</location>
        <topology evidence="1">Multi-pass membrane protein</topology>
    </subcellularLocation>
</comment>
<keyword evidence="4 7" id="KW-0812">Transmembrane</keyword>
<evidence type="ECO:0000256" key="6">
    <source>
        <dbReference type="ARBA" id="ARBA00023136"/>
    </source>
</evidence>
<evidence type="ECO:0000256" key="1">
    <source>
        <dbReference type="ARBA" id="ARBA00004651"/>
    </source>
</evidence>
<evidence type="ECO:0000256" key="4">
    <source>
        <dbReference type="ARBA" id="ARBA00022692"/>
    </source>
</evidence>
<reference evidence="9 10" key="1">
    <citation type="journal article" date="2019" name="Int. J. Syst. Evol. Microbiol.">
        <title>The Global Catalogue of Microorganisms (GCM) 10K type strain sequencing project: providing services to taxonomists for standard genome sequencing and annotation.</title>
        <authorList>
            <consortium name="The Broad Institute Genomics Platform"/>
            <consortium name="The Broad Institute Genome Sequencing Center for Infectious Disease"/>
            <person name="Wu L."/>
            <person name="Ma J."/>
        </authorList>
    </citation>
    <scope>NUCLEOTIDE SEQUENCE [LARGE SCALE GENOMIC DNA]</scope>
    <source>
        <strain evidence="9 10">JCM 15575</strain>
    </source>
</reference>
<sequence length="354" mass="35826">MFVAWRDLRFARGRFVLIATVVTLISILVGFLSGLTGGLAAQNVTGILTLGADRIVLAPSAPGASPTWSDSTVTADQLSLWKGADGVDDAIPLGVSQIRAQSAGERVAVTVFATPDGAQGAPAADGAIALSAPAAVALGADVGDVITIADDPYEVTSIAGDDWYSHTPVVRMALSQWQQLQSRTGGEADTATAILVTGAADWASVDASAGTTSQSSLGSLTLLPAFRSEIGSLLLIVVLLFGISALVIGAFFTVWTMQRRGDVAILKALGATDGALVRDALGQALVVLTAGTLIGTVIVLIAGLAVSGTLPYLLSPWTTIAPAVLLIAVGLIGAAFALRAVTTASPLTALGSNR</sequence>
<evidence type="ECO:0000256" key="7">
    <source>
        <dbReference type="SAM" id="Phobius"/>
    </source>
</evidence>
<dbReference type="RefSeq" id="WP_344053855.1">
    <property type="nucleotide sequence ID" value="NZ_BAAAPK010000001.1"/>
</dbReference>
<keyword evidence="5 7" id="KW-1133">Transmembrane helix</keyword>
<organism evidence="9 10">
    <name type="scientific">Microbacterium lacus</name>
    <dbReference type="NCBI Taxonomy" id="415217"/>
    <lineage>
        <taxon>Bacteria</taxon>
        <taxon>Bacillati</taxon>
        <taxon>Actinomycetota</taxon>
        <taxon>Actinomycetes</taxon>
        <taxon>Micrococcales</taxon>
        <taxon>Microbacteriaceae</taxon>
        <taxon>Microbacterium</taxon>
    </lineage>
</organism>
<evidence type="ECO:0000256" key="5">
    <source>
        <dbReference type="ARBA" id="ARBA00022989"/>
    </source>
</evidence>
<protein>
    <submittedName>
        <fullName evidence="9">ABC transporter permease</fullName>
    </submittedName>
</protein>
<feature type="transmembrane region" description="Helical" evidence="7">
    <location>
        <begin position="320"/>
        <end position="338"/>
    </location>
</feature>
<evidence type="ECO:0000313" key="9">
    <source>
        <dbReference type="EMBL" id="GAA1674884.1"/>
    </source>
</evidence>
<dbReference type="EMBL" id="BAAAPK010000001">
    <property type="protein sequence ID" value="GAA1674884.1"/>
    <property type="molecule type" value="Genomic_DNA"/>
</dbReference>
<dbReference type="InterPro" id="IPR051125">
    <property type="entry name" value="ABC-4/HrtB_transporter"/>
</dbReference>
<keyword evidence="3" id="KW-1003">Cell membrane</keyword>
<dbReference type="Proteomes" id="UP001500596">
    <property type="component" value="Unassembled WGS sequence"/>
</dbReference>
<proteinExistence type="predicted"/>
<evidence type="ECO:0000313" key="10">
    <source>
        <dbReference type="Proteomes" id="UP001500596"/>
    </source>
</evidence>
<evidence type="ECO:0000256" key="2">
    <source>
        <dbReference type="ARBA" id="ARBA00022448"/>
    </source>
</evidence>
<dbReference type="PANTHER" id="PTHR43738:SF1">
    <property type="entry name" value="HEMIN TRANSPORT SYSTEM PERMEASE PROTEIN HRTB-RELATED"/>
    <property type="match status" value="1"/>
</dbReference>
<feature type="transmembrane region" description="Helical" evidence="7">
    <location>
        <begin position="233"/>
        <end position="257"/>
    </location>
</feature>
<gene>
    <name evidence="9" type="ORF">GCM10009807_18650</name>
</gene>
<name>A0ABN2GPW5_9MICO</name>
<evidence type="ECO:0000259" key="8">
    <source>
        <dbReference type="Pfam" id="PF02687"/>
    </source>
</evidence>
<feature type="domain" description="ABC3 transporter permease C-terminal" evidence="8">
    <location>
        <begin position="235"/>
        <end position="346"/>
    </location>
</feature>
<dbReference type="Pfam" id="PF02687">
    <property type="entry name" value="FtsX"/>
    <property type="match status" value="1"/>
</dbReference>
<feature type="transmembrane region" description="Helical" evidence="7">
    <location>
        <begin position="285"/>
        <end position="314"/>
    </location>
</feature>
<comment type="caution">
    <text evidence="9">The sequence shown here is derived from an EMBL/GenBank/DDBJ whole genome shotgun (WGS) entry which is preliminary data.</text>
</comment>
<keyword evidence="6 7" id="KW-0472">Membrane</keyword>
<keyword evidence="10" id="KW-1185">Reference proteome</keyword>